<proteinExistence type="predicted"/>
<dbReference type="InParanoid" id="A0A401GZL9"/>
<comment type="caution">
    <text evidence="2">The sequence shown here is derived from an EMBL/GenBank/DDBJ whole genome shotgun (WGS) entry which is preliminary data.</text>
</comment>
<dbReference type="AlphaFoldDB" id="A0A401GZL9"/>
<sequence>MSGEPLPPNPYTGPEEAAYNTCRYLESLLDWSEVVADQVRTSKRTPQLCGRLLGYMMLEAPTPQGRLNVAREIQTCVSASNTQDLLAALAQFYEDHFIRVFKSAKGPTPTVSMHPSRPSFDLTAEEKNLLLKEAPQDHRAAKLLCLIRDNYRCVVTGKYDASTYKSMRLKDKTFISPAPVGYTELAHIIAESTNTNIQGGGSKRKYAASAWAVLERFGRVNVVDDELNGEGIHRLPNVMTMSLDAHRAFDNLDIWFEEIGNDRYRLCAESNTILAAAGVDINNPVVQLTTTDVDLHLPDARLLRLLATCAKVSRLSGAGEYIDAILRDMEELKVLASDGGSAHVLLDALLHSGRQVAVH</sequence>
<feature type="domain" description="HNH nuclease" evidence="1">
    <location>
        <begin position="153"/>
        <end position="256"/>
    </location>
</feature>
<evidence type="ECO:0000313" key="3">
    <source>
        <dbReference type="Proteomes" id="UP000287166"/>
    </source>
</evidence>
<keyword evidence="3" id="KW-1185">Reference proteome</keyword>
<dbReference type="OrthoDB" id="2104739at2759"/>
<dbReference type="GeneID" id="38784543"/>
<dbReference type="Pfam" id="PF13391">
    <property type="entry name" value="HNH_2"/>
    <property type="match status" value="1"/>
</dbReference>
<name>A0A401GZL9_9APHY</name>
<gene>
    <name evidence="2" type="ORF">SCP_1103030</name>
</gene>
<accession>A0A401GZL9</accession>
<dbReference type="EMBL" id="BFAD01000011">
    <property type="protein sequence ID" value="GBE87626.1"/>
    <property type="molecule type" value="Genomic_DNA"/>
</dbReference>
<dbReference type="Proteomes" id="UP000287166">
    <property type="component" value="Unassembled WGS sequence"/>
</dbReference>
<organism evidence="2 3">
    <name type="scientific">Sparassis crispa</name>
    <dbReference type="NCBI Taxonomy" id="139825"/>
    <lineage>
        <taxon>Eukaryota</taxon>
        <taxon>Fungi</taxon>
        <taxon>Dikarya</taxon>
        <taxon>Basidiomycota</taxon>
        <taxon>Agaricomycotina</taxon>
        <taxon>Agaricomycetes</taxon>
        <taxon>Polyporales</taxon>
        <taxon>Sparassidaceae</taxon>
        <taxon>Sparassis</taxon>
    </lineage>
</organism>
<evidence type="ECO:0000259" key="1">
    <source>
        <dbReference type="Pfam" id="PF13391"/>
    </source>
</evidence>
<evidence type="ECO:0000313" key="2">
    <source>
        <dbReference type="EMBL" id="GBE87626.1"/>
    </source>
</evidence>
<dbReference type="InterPro" id="IPR003615">
    <property type="entry name" value="HNH_nuc"/>
</dbReference>
<protein>
    <recommendedName>
        <fullName evidence="1">HNH nuclease domain-containing protein</fullName>
    </recommendedName>
</protein>
<reference evidence="2 3" key="1">
    <citation type="journal article" date="2018" name="Sci. Rep.">
        <title>Genome sequence of the cauliflower mushroom Sparassis crispa (Hanabiratake) and its association with beneficial usage.</title>
        <authorList>
            <person name="Kiyama R."/>
            <person name="Furutani Y."/>
            <person name="Kawaguchi K."/>
            <person name="Nakanishi T."/>
        </authorList>
    </citation>
    <scope>NUCLEOTIDE SEQUENCE [LARGE SCALE GENOMIC DNA]</scope>
</reference>
<dbReference type="RefSeq" id="XP_027618539.1">
    <property type="nucleotide sequence ID" value="XM_027762738.1"/>
</dbReference>